<evidence type="ECO:0000256" key="1">
    <source>
        <dbReference type="SAM" id="SignalP"/>
    </source>
</evidence>
<dbReference type="EMBL" id="JAHDVG010000484">
    <property type="protein sequence ID" value="KAH1170230.1"/>
    <property type="molecule type" value="Genomic_DNA"/>
</dbReference>
<comment type="caution">
    <text evidence="2">The sequence shown here is derived from an EMBL/GenBank/DDBJ whole genome shotgun (WGS) entry which is preliminary data.</text>
</comment>
<gene>
    <name evidence="2" type="ORF">KIL84_001215</name>
</gene>
<proteinExistence type="predicted"/>
<reference evidence="2" key="1">
    <citation type="submission" date="2021-09" db="EMBL/GenBank/DDBJ databases">
        <title>The genome of Mauremys mutica provides insights into the evolution of semi-aquatic lifestyle.</title>
        <authorList>
            <person name="Gong S."/>
            <person name="Gao Y."/>
        </authorList>
    </citation>
    <scope>NUCLEOTIDE SEQUENCE</scope>
    <source>
        <strain evidence="2">MM-2020</strain>
        <tissue evidence="2">Muscle</tissue>
    </source>
</reference>
<evidence type="ECO:0000313" key="2">
    <source>
        <dbReference type="EMBL" id="KAH1170230.1"/>
    </source>
</evidence>
<feature type="signal peptide" evidence="1">
    <location>
        <begin position="1"/>
        <end position="22"/>
    </location>
</feature>
<sequence>MLLFALLLLTSALASQRHGAQAESNLSVKLQVSSAKEQNGKARPVSRSVLGKEGWGKRDELQQISVVIEFHTLEATTAKNTVTC</sequence>
<accession>A0A9D3X048</accession>
<evidence type="ECO:0000313" key="3">
    <source>
        <dbReference type="Proteomes" id="UP000827986"/>
    </source>
</evidence>
<keyword evidence="1" id="KW-0732">Signal</keyword>
<organism evidence="2 3">
    <name type="scientific">Mauremys mutica</name>
    <name type="common">yellowpond turtle</name>
    <dbReference type="NCBI Taxonomy" id="74926"/>
    <lineage>
        <taxon>Eukaryota</taxon>
        <taxon>Metazoa</taxon>
        <taxon>Chordata</taxon>
        <taxon>Craniata</taxon>
        <taxon>Vertebrata</taxon>
        <taxon>Euteleostomi</taxon>
        <taxon>Archelosauria</taxon>
        <taxon>Testudinata</taxon>
        <taxon>Testudines</taxon>
        <taxon>Cryptodira</taxon>
        <taxon>Durocryptodira</taxon>
        <taxon>Testudinoidea</taxon>
        <taxon>Geoemydidae</taxon>
        <taxon>Geoemydinae</taxon>
        <taxon>Mauremys</taxon>
    </lineage>
</organism>
<keyword evidence="3" id="KW-1185">Reference proteome</keyword>
<dbReference type="AlphaFoldDB" id="A0A9D3X048"/>
<dbReference type="Proteomes" id="UP000827986">
    <property type="component" value="Unassembled WGS sequence"/>
</dbReference>
<name>A0A9D3X048_9SAUR</name>
<feature type="chain" id="PRO_5039446764" evidence="1">
    <location>
        <begin position="23"/>
        <end position="84"/>
    </location>
</feature>
<protein>
    <submittedName>
        <fullName evidence="2">Uncharacterized protein</fullName>
    </submittedName>
</protein>